<dbReference type="AlphaFoldDB" id="A0A1B8GFF7"/>
<keyword evidence="2" id="KW-1185">Reference proteome</keyword>
<dbReference type="Proteomes" id="UP000091956">
    <property type="component" value="Unassembled WGS sequence"/>
</dbReference>
<dbReference type="Gene3D" id="1.25.40.10">
    <property type="entry name" value="Tetratricopeptide repeat domain"/>
    <property type="match status" value="1"/>
</dbReference>
<name>A0A1B8GFF7_9PEZI</name>
<sequence length="119" mass="13650">MRLASKALTFRQKLQGNRLKTCDSLYDVADMLVRQGRLSSAIELLKQLIAISETLTEAEGQLARANYKLSVLYGEKDMLSESQACKARAISLRDKLRPESKDRPFEESEFMKLCLFMLW</sequence>
<evidence type="ECO:0008006" key="3">
    <source>
        <dbReference type="Google" id="ProtNLM"/>
    </source>
</evidence>
<dbReference type="EMBL" id="KV460242">
    <property type="protein sequence ID" value="OBT94570.1"/>
    <property type="molecule type" value="Genomic_DNA"/>
</dbReference>
<dbReference type="SUPFAM" id="SSF48452">
    <property type="entry name" value="TPR-like"/>
    <property type="match status" value="1"/>
</dbReference>
<accession>A0A1B8GFF7</accession>
<evidence type="ECO:0000313" key="1">
    <source>
        <dbReference type="EMBL" id="OBT94570.1"/>
    </source>
</evidence>
<dbReference type="InterPro" id="IPR011990">
    <property type="entry name" value="TPR-like_helical_dom_sf"/>
</dbReference>
<dbReference type="RefSeq" id="XP_018128303.1">
    <property type="nucleotide sequence ID" value="XM_018277401.1"/>
</dbReference>
<reference evidence="1 2" key="1">
    <citation type="submission" date="2016-03" db="EMBL/GenBank/DDBJ databases">
        <title>Comparative genomics of Pseudogymnoascus destructans, the fungus causing white-nose syndrome of bats.</title>
        <authorList>
            <person name="Palmer J.M."/>
            <person name="Drees K.P."/>
            <person name="Foster J.T."/>
            <person name="Lindner D.L."/>
        </authorList>
    </citation>
    <scope>NUCLEOTIDE SEQUENCE [LARGE SCALE GENOMIC DNA]</scope>
    <source>
        <strain evidence="1 2">UAMH 10579</strain>
    </source>
</reference>
<gene>
    <name evidence="1" type="ORF">VE01_07973</name>
</gene>
<protein>
    <recommendedName>
        <fullName evidence="3">MalT-like TPR region domain-containing protein</fullName>
    </recommendedName>
</protein>
<dbReference type="OrthoDB" id="6161812at2759"/>
<organism evidence="1 2">
    <name type="scientific">Pseudogymnoascus verrucosus</name>
    <dbReference type="NCBI Taxonomy" id="342668"/>
    <lineage>
        <taxon>Eukaryota</taxon>
        <taxon>Fungi</taxon>
        <taxon>Dikarya</taxon>
        <taxon>Ascomycota</taxon>
        <taxon>Pezizomycotina</taxon>
        <taxon>Leotiomycetes</taxon>
        <taxon>Thelebolales</taxon>
        <taxon>Thelebolaceae</taxon>
        <taxon>Pseudogymnoascus</taxon>
    </lineage>
</organism>
<reference evidence="2" key="2">
    <citation type="journal article" date="2018" name="Nat. Commun.">
        <title>Extreme sensitivity to ultraviolet light in the fungal pathogen causing white-nose syndrome of bats.</title>
        <authorList>
            <person name="Palmer J.M."/>
            <person name="Drees K.P."/>
            <person name="Foster J.T."/>
            <person name="Lindner D.L."/>
        </authorList>
    </citation>
    <scope>NUCLEOTIDE SEQUENCE [LARGE SCALE GENOMIC DNA]</scope>
    <source>
        <strain evidence="2">UAMH 10579</strain>
    </source>
</reference>
<proteinExistence type="predicted"/>
<evidence type="ECO:0000313" key="2">
    <source>
        <dbReference type="Proteomes" id="UP000091956"/>
    </source>
</evidence>
<dbReference type="GeneID" id="28841359"/>